<keyword evidence="7 12" id="KW-1133">Transmembrane helix</keyword>
<accession>A0A6C0X4V2</accession>
<comment type="subcellular location">
    <subcellularLocation>
        <location evidence="10">Mitochondrion inner membrane</location>
        <topology evidence="10">Multi-pass membrane protein</topology>
    </subcellularLocation>
    <subcellularLocation>
        <location evidence="2">Mitochondrion membrane</location>
        <topology evidence="2">Multi-pass membrane protein</topology>
    </subcellularLocation>
</comment>
<gene>
    <name evidence="13" type="primary">ND1</name>
</gene>
<keyword evidence="5" id="KW-0813">Transport</keyword>
<organism evidence="13">
    <name type="scientific">Bactrurus brachycaudus</name>
    <dbReference type="NCBI Taxonomy" id="111554"/>
    <lineage>
        <taxon>Eukaryota</taxon>
        <taxon>Metazoa</taxon>
        <taxon>Ecdysozoa</taxon>
        <taxon>Arthropoda</taxon>
        <taxon>Crustacea</taxon>
        <taxon>Multicrustacea</taxon>
        <taxon>Malacostraca</taxon>
        <taxon>Eumalacostraca</taxon>
        <taxon>Peracarida</taxon>
        <taxon>Amphipoda</taxon>
        <taxon>Senticaudata</taxon>
        <taxon>Gammarida</taxon>
        <taxon>Crangonyctidira</taxon>
        <taxon>Crangonyctoidea</taxon>
        <taxon>Crangonyctidae</taxon>
        <taxon>Bactrurus</taxon>
    </lineage>
</organism>
<keyword evidence="8 11" id="KW-0830">Ubiquinone</keyword>
<evidence type="ECO:0000256" key="10">
    <source>
        <dbReference type="RuleBase" id="RU000471"/>
    </source>
</evidence>
<dbReference type="AlphaFoldDB" id="A0A6C0X4V2"/>
<comment type="similarity">
    <text evidence="3 10">Belongs to the complex I subunit 1 family.</text>
</comment>
<dbReference type="GO" id="GO:0003954">
    <property type="term" value="F:NADH dehydrogenase activity"/>
    <property type="evidence" value="ECO:0007669"/>
    <property type="project" value="TreeGrafter"/>
</dbReference>
<dbReference type="PANTHER" id="PTHR11432">
    <property type="entry name" value="NADH DEHYDROGENASE SUBUNIT 1"/>
    <property type="match status" value="1"/>
</dbReference>
<protein>
    <recommendedName>
        <fullName evidence="4 11">NADH-ubiquinone oxidoreductase chain 1</fullName>
        <ecNumber evidence="11">7.1.1.2</ecNumber>
    </recommendedName>
</protein>
<dbReference type="InterPro" id="IPR018086">
    <property type="entry name" value="NADH_UbQ_OxRdtase_su1_CS"/>
</dbReference>
<evidence type="ECO:0000256" key="6">
    <source>
        <dbReference type="ARBA" id="ARBA00022692"/>
    </source>
</evidence>
<dbReference type="GO" id="GO:0009060">
    <property type="term" value="P:aerobic respiration"/>
    <property type="evidence" value="ECO:0007669"/>
    <property type="project" value="TreeGrafter"/>
</dbReference>
<feature type="transmembrane region" description="Helical" evidence="12">
    <location>
        <begin position="146"/>
        <end position="169"/>
    </location>
</feature>
<comment type="function">
    <text evidence="1">Core subunit of the mitochondrial membrane respiratory chain NADH dehydrogenase (Complex I) that is believed to belong to the minimal assembly required for catalysis. Complex I functions in the transfer of electrons from NADH to the respiratory chain. The immediate electron acceptor for the enzyme is believed to be ubiquinone.</text>
</comment>
<reference evidence="13" key="1">
    <citation type="submission" date="2019-07" db="EMBL/GenBank/DDBJ databases">
        <authorList>
            <person name="Benito J.B."/>
            <person name="Niemiller M.L."/>
        </authorList>
    </citation>
    <scope>NUCLEOTIDE SEQUENCE</scope>
</reference>
<dbReference type="EC" id="7.1.1.2" evidence="11"/>
<feature type="transmembrane region" description="Helical" evidence="12">
    <location>
        <begin position="253"/>
        <end position="270"/>
    </location>
</feature>
<feature type="transmembrane region" description="Helical" evidence="12">
    <location>
        <begin position="175"/>
        <end position="195"/>
    </location>
</feature>
<geneLocation type="mitochondrion" evidence="13"/>
<feature type="transmembrane region" description="Helical" evidence="12">
    <location>
        <begin position="105"/>
        <end position="125"/>
    </location>
</feature>
<feature type="transmembrane region" description="Helical" evidence="12">
    <location>
        <begin position="72"/>
        <end position="93"/>
    </location>
</feature>
<evidence type="ECO:0000256" key="8">
    <source>
        <dbReference type="ARBA" id="ARBA00023075"/>
    </source>
</evidence>
<evidence type="ECO:0000256" key="5">
    <source>
        <dbReference type="ARBA" id="ARBA00022448"/>
    </source>
</evidence>
<evidence type="ECO:0000313" key="13">
    <source>
        <dbReference type="EMBL" id="QIC54391.1"/>
    </source>
</evidence>
<comment type="catalytic activity">
    <reaction evidence="11">
        <text>a ubiquinone + NADH + 5 H(+)(in) = a ubiquinol + NAD(+) + 4 H(+)(out)</text>
        <dbReference type="Rhea" id="RHEA:29091"/>
        <dbReference type="Rhea" id="RHEA-COMP:9565"/>
        <dbReference type="Rhea" id="RHEA-COMP:9566"/>
        <dbReference type="ChEBI" id="CHEBI:15378"/>
        <dbReference type="ChEBI" id="CHEBI:16389"/>
        <dbReference type="ChEBI" id="CHEBI:17976"/>
        <dbReference type="ChEBI" id="CHEBI:57540"/>
        <dbReference type="ChEBI" id="CHEBI:57945"/>
        <dbReference type="EC" id="7.1.1.2"/>
    </reaction>
</comment>
<evidence type="ECO:0000256" key="1">
    <source>
        <dbReference type="ARBA" id="ARBA00003257"/>
    </source>
</evidence>
<evidence type="ECO:0000256" key="2">
    <source>
        <dbReference type="ARBA" id="ARBA00004225"/>
    </source>
</evidence>
<keyword evidence="6 10" id="KW-0812">Transmembrane</keyword>
<dbReference type="HAMAP" id="MF_01350">
    <property type="entry name" value="NDH1_NuoH"/>
    <property type="match status" value="1"/>
</dbReference>
<dbReference type="RefSeq" id="YP_009739779.1">
    <property type="nucleotide sequence ID" value="NC_046509.1"/>
</dbReference>
<dbReference type="GeneID" id="44802967"/>
<feature type="transmembrane region" description="Helical" evidence="12">
    <location>
        <begin position="224"/>
        <end position="247"/>
    </location>
</feature>
<evidence type="ECO:0000256" key="4">
    <source>
        <dbReference type="ARBA" id="ARBA00021009"/>
    </source>
</evidence>
<feature type="transmembrane region" description="Helical" evidence="12">
    <location>
        <begin position="6"/>
        <end position="27"/>
    </location>
</feature>
<dbReference type="GO" id="GO:0005743">
    <property type="term" value="C:mitochondrial inner membrane"/>
    <property type="evidence" value="ECO:0007669"/>
    <property type="project" value="UniProtKB-SubCell"/>
</dbReference>
<dbReference type="PANTHER" id="PTHR11432:SF3">
    <property type="entry name" value="NADH-UBIQUINONE OXIDOREDUCTASE CHAIN 1"/>
    <property type="match status" value="1"/>
</dbReference>
<dbReference type="InterPro" id="IPR001694">
    <property type="entry name" value="NADH_UbQ_OxRdtase_su1/FPO"/>
</dbReference>
<evidence type="ECO:0000256" key="11">
    <source>
        <dbReference type="RuleBase" id="RU000473"/>
    </source>
</evidence>
<keyword evidence="11 13" id="KW-0496">Mitochondrion</keyword>
<feature type="transmembrane region" description="Helical" evidence="12">
    <location>
        <begin position="282"/>
        <end position="304"/>
    </location>
</feature>
<keyword evidence="10" id="KW-0520">NAD</keyword>
<evidence type="ECO:0000256" key="3">
    <source>
        <dbReference type="ARBA" id="ARBA00010535"/>
    </source>
</evidence>
<evidence type="ECO:0000256" key="7">
    <source>
        <dbReference type="ARBA" id="ARBA00022989"/>
    </source>
</evidence>
<name>A0A6C0X4V2_9CRUS</name>
<dbReference type="PROSITE" id="PS00667">
    <property type="entry name" value="COMPLEX1_ND1_1"/>
    <property type="match status" value="1"/>
</dbReference>
<proteinExistence type="inferred from homology"/>
<dbReference type="GO" id="GO:0008137">
    <property type="term" value="F:NADH dehydrogenase (ubiquinone) activity"/>
    <property type="evidence" value="ECO:0007669"/>
    <property type="project" value="UniProtKB-EC"/>
</dbReference>
<dbReference type="EMBL" id="MN175619">
    <property type="protein sequence ID" value="QIC54391.1"/>
    <property type="molecule type" value="Genomic_DNA"/>
</dbReference>
<keyword evidence="9 12" id="KW-0472">Membrane</keyword>
<sequence>MEWFSLMVVYLVMVVMVLVSVAFVTLLEQKVLGSMQIRVGPNKSGYWGLLQPMADAVKLFSKETGILTNTRAYMFLIPPLLSLLVSLSMWMLLPMGFGGLDFELGVVFFLCVSGLGVYTLLGMGWTSGCKYSMLGSLRAVAQLVSYEVSMAVVVLSVIWLCSSFKLIVLENSQKDVWGVVSFLPLALVWLASSLAETNRTPYDFAEGESELVSGFNTEYGAGSFMMIFIAEYASIMFLSVLFCLFFLGGSLLSFSFMCKVMMVVFLWVWVRGTVPRLRYDKLMYLAWKSFLPVSLCVFICYLSIGML</sequence>
<dbReference type="Pfam" id="PF00146">
    <property type="entry name" value="NADHdh"/>
    <property type="match status" value="1"/>
</dbReference>
<dbReference type="CTD" id="4535"/>
<evidence type="ECO:0000256" key="12">
    <source>
        <dbReference type="SAM" id="Phobius"/>
    </source>
</evidence>
<evidence type="ECO:0000256" key="9">
    <source>
        <dbReference type="ARBA" id="ARBA00023136"/>
    </source>
</evidence>